<proteinExistence type="predicted"/>
<evidence type="ECO:0000313" key="1">
    <source>
        <dbReference type="EMBL" id="KAG9350208.1"/>
    </source>
</evidence>
<organism evidence="1 2">
    <name type="scientific">Albula glossodonta</name>
    <name type="common">roundjaw bonefish</name>
    <dbReference type="NCBI Taxonomy" id="121402"/>
    <lineage>
        <taxon>Eukaryota</taxon>
        <taxon>Metazoa</taxon>
        <taxon>Chordata</taxon>
        <taxon>Craniata</taxon>
        <taxon>Vertebrata</taxon>
        <taxon>Euteleostomi</taxon>
        <taxon>Actinopterygii</taxon>
        <taxon>Neopterygii</taxon>
        <taxon>Teleostei</taxon>
        <taxon>Albuliformes</taxon>
        <taxon>Albulidae</taxon>
        <taxon>Albula</taxon>
    </lineage>
</organism>
<keyword evidence="2" id="KW-1185">Reference proteome</keyword>
<reference evidence="1" key="1">
    <citation type="thesis" date="2021" institute="BYU ScholarsArchive" country="Provo, UT, USA">
        <title>Applications of and Algorithms for Genome Assembly and Genomic Analyses with an Emphasis on Marine Teleosts.</title>
        <authorList>
            <person name="Pickett B.D."/>
        </authorList>
    </citation>
    <scope>NUCLEOTIDE SEQUENCE</scope>
    <source>
        <strain evidence="1">HI-2016</strain>
    </source>
</reference>
<dbReference type="EMBL" id="JAFBMS010000008">
    <property type="protein sequence ID" value="KAG9350208.1"/>
    <property type="molecule type" value="Genomic_DNA"/>
</dbReference>
<protein>
    <submittedName>
        <fullName evidence="1">Uncharacterized protein</fullName>
    </submittedName>
</protein>
<name>A0A8T2PKX6_9TELE</name>
<dbReference type="Proteomes" id="UP000824540">
    <property type="component" value="Unassembled WGS sequence"/>
</dbReference>
<dbReference type="AlphaFoldDB" id="A0A8T2PKX6"/>
<evidence type="ECO:0000313" key="2">
    <source>
        <dbReference type="Proteomes" id="UP000824540"/>
    </source>
</evidence>
<sequence length="344" mass="36825">MERNVSMRFDTVPGQEEGAELVWEQQVLLRPERGQAQKVEQDPGPCLSLLSPAPMTAGQGVWKAGCPGGLEGKHCKTSLSVLQLPLQVLLQAQAAGAGVHLHFAGCVEHSLAHFTPVGQKAAMRKCVTDVISGTESPAWGCTSAFQSQRYWEHYSKLYYPKIKFQELKELKSIAPQGSIFRLLLGEAQSALPGGGLKFKREDDGVAVADLADETPLTAEVTVVDVAGCKLDQGHGYGAEVGQQHAICLQTVLHQPVDVAALGHCPLGSPILPRVQVGVECPPDEAPPGVRLCLVLCPQFECIPSCQHLEEGRAAQRCIGHYITDGLNGVGEAQYFPSVLLPEGS</sequence>
<accession>A0A8T2PKX6</accession>
<gene>
    <name evidence="1" type="ORF">JZ751_026561</name>
</gene>
<comment type="caution">
    <text evidence="1">The sequence shown here is derived from an EMBL/GenBank/DDBJ whole genome shotgun (WGS) entry which is preliminary data.</text>
</comment>